<dbReference type="PANTHER" id="PTHR32432">
    <property type="entry name" value="CELL DIVISION PROTEIN FTSA-RELATED"/>
    <property type="match status" value="1"/>
</dbReference>
<protein>
    <recommendedName>
        <fullName evidence="5 6">Cell division protein FtsA</fullName>
    </recommendedName>
</protein>
<dbReference type="PANTHER" id="PTHR32432:SF4">
    <property type="entry name" value="CELL DIVISION PROTEIN FTSA"/>
    <property type="match status" value="1"/>
</dbReference>
<dbReference type="NCBIfam" id="TIGR01174">
    <property type="entry name" value="ftsA"/>
    <property type="match status" value="1"/>
</dbReference>
<dbReference type="OrthoDB" id="9810567at2"/>
<comment type="subunit">
    <text evidence="5">Self-interacts. Interacts with FtsZ.</text>
</comment>
<dbReference type="InterPro" id="IPR003494">
    <property type="entry name" value="SHS2_FtsA"/>
</dbReference>
<dbReference type="InterPro" id="IPR043129">
    <property type="entry name" value="ATPase_NBD"/>
</dbReference>
<dbReference type="GO" id="GO:0009898">
    <property type="term" value="C:cytoplasmic side of plasma membrane"/>
    <property type="evidence" value="ECO:0007669"/>
    <property type="project" value="UniProtKB-UniRule"/>
</dbReference>
<proteinExistence type="inferred from homology"/>
<evidence type="ECO:0000256" key="6">
    <source>
        <dbReference type="PIRNR" id="PIRNR003101"/>
    </source>
</evidence>
<comment type="subcellular location">
    <subcellularLocation>
        <location evidence="5">Cell membrane</location>
        <topology evidence="5">Peripheral membrane protein</topology>
        <orientation evidence="5">Cytoplasmic side</orientation>
    </subcellularLocation>
    <text evidence="5">Localizes to the Z ring in an FtsZ-dependent manner. Targeted to the membrane through a conserved C-terminal amphipathic helix.</text>
</comment>
<evidence type="ECO:0000259" key="7">
    <source>
        <dbReference type="SMART" id="SM00842"/>
    </source>
</evidence>
<dbReference type="Gene3D" id="3.30.1490.110">
    <property type="match status" value="1"/>
</dbReference>
<dbReference type="EMBL" id="PIPJ01000001">
    <property type="protein sequence ID" value="RUO23529.1"/>
    <property type="molecule type" value="Genomic_DNA"/>
</dbReference>
<dbReference type="HAMAP" id="MF_02033">
    <property type="entry name" value="FtsA"/>
    <property type="match status" value="1"/>
</dbReference>
<dbReference type="SMART" id="SM00842">
    <property type="entry name" value="FtsA"/>
    <property type="match status" value="1"/>
</dbReference>
<dbReference type="Pfam" id="PF14450">
    <property type="entry name" value="FtsA"/>
    <property type="match status" value="1"/>
</dbReference>
<evidence type="ECO:0000256" key="1">
    <source>
        <dbReference type="ARBA" id="ARBA00022475"/>
    </source>
</evidence>
<dbReference type="Proteomes" id="UP000288395">
    <property type="component" value="Unassembled WGS sequence"/>
</dbReference>
<dbReference type="AlphaFoldDB" id="A0A432W2T4"/>
<dbReference type="NCBIfam" id="NF007009">
    <property type="entry name" value="PRK09472.1"/>
    <property type="match status" value="1"/>
</dbReference>
<dbReference type="PIRSF" id="PIRSF003101">
    <property type="entry name" value="FtsA"/>
    <property type="match status" value="1"/>
</dbReference>
<evidence type="ECO:0000313" key="9">
    <source>
        <dbReference type="Proteomes" id="UP000288395"/>
    </source>
</evidence>
<evidence type="ECO:0000256" key="4">
    <source>
        <dbReference type="ARBA" id="ARBA00023306"/>
    </source>
</evidence>
<keyword evidence="4 5" id="KW-0131">Cell cycle</keyword>
<keyword evidence="2 5" id="KW-0132">Cell division</keyword>
<keyword evidence="3 5" id="KW-0472">Membrane</keyword>
<dbReference type="InterPro" id="IPR020823">
    <property type="entry name" value="Cell_div_FtsA"/>
</dbReference>
<evidence type="ECO:0000256" key="3">
    <source>
        <dbReference type="ARBA" id="ARBA00023136"/>
    </source>
</evidence>
<dbReference type="SUPFAM" id="SSF53067">
    <property type="entry name" value="Actin-like ATPase domain"/>
    <property type="match status" value="2"/>
</dbReference>
<dbReference type="Pfam" id="PF02491">
    <property type="entry name" value="SHS2_FTSA"/>
    <property type="match status" value="1"/>
</dbReference>
<dbReference type="Gene3D" id="3.30.420.40">
    <property type="match status" value="1"/>
</dbReference>
<feature type="domain" description="SHS2" evidence="7">
    <location>
        <begin position="17"/>
        <end position="203"/>
    </location>
</feature>
<sequence>MVSERAVIAKNDNDNMIVSLDVGTSKVTALIGEILPDGDINVIGVGVTPARGMDKGGVNDLNLVVQSIQRAVNEAELMADCNVSTVYLNISGRHVACQNEDGMVPINDAEVTQDDVDSVIHAAKSVPIAQERRILHVLPQEFVIDSQESIKSPVGMSGVRMEARVHIITCANDMARNIVKAVERCDLKVESLVFSALASSHSALTEDERELGVALVDMGAGTIDISIFSGGVLRHTAVIPVAGNQVTNDIAKIFRTPLSHAEDIKVQYACALRQMVSMEDNIEVPSVGGRPARSMSRHTLAEVVEPRYQELFELIRDEIYGSGLEEQIAAGVVLTGGTAKMEGAVEFAEEVFQMPVRLGTPVGIKGLSDYVDDPEYATSVGLLRFGQIMLAEQQEERQRSQKPHWGQWFQRIQSWFRGEF</sequence>
<keyword evidence="1 5" id="KW-1003">Cell membrane</keyword>
<evidence type="ECO:0000313" key="8">
    <source>
        <dbReference type="EMBL" id="RUO23529.1"/>
    </source>
</evidence>
<dbReference type="FunFam" id="3.30.1490.110:FF:000001">
    <property type="entry name" value="Cell division protein FtsA"/>
    <property type="match status" value="1"/>
</dbReference>
<reference evidence="9" key="1">
    <citation type="journal article" date="2018" name="Front. Microbiol.">
        <title>Genome-Based Analysis Reveals the Taxonomy and Diversity of the Family Idiomarinaceae.</title>
        <authorList>
            <person name="Liu Y."/>
            <person name="Lai Q."/>
            <person name="Shao Z."/>
        </authorList>
    </citation>
    <scope>NUCLEOTIDE SEQUENCE [LARGE SCALE GENOMIC DNA]</scope>
    <source>
        <strain evidence="9">GBPy7</strain>
    </source>
</reference>
<keyword evidence="9" id="KW-1185">Reference proteome</keyword>
<name>A0A432W2T4_9GAMM</name>
<organism evidence="8 9">
    <name type="scientific">Aliidiomarina iranensis</name>
    <dbReference type="NCBI Taxonomy" id="1434071"/>
    <lineage>
        <taxon>Bacteria</taxon>
        <taxon>Pseudomonadati</taxon>
        <taxon>Pseudomonadota</taxon>
        <taxon>Gammaproteobacteria</taxon>
        <taxon>Alteromonadales</taxon>
        <taxon>Idiomarinaceae</taxon>
        <taxon>Aliidiomarina</taxon>
    </lineage>
</organism>
<comment type="similarity">
    <text evidence="5 6">Belongs to the FtsA/MreB family.</text>
</comment>
<dbReference type="CDD" id="cd24048">
    <property type="entry name" value="ASKHA_NBD_FtsA"/>
    <property type="match status" value="1"/>
</dbReference>
<comment type="caution">
    <text evidence="8">The sequence shown here is derived from an EMBL/GenBank/DDBJ whole genome shotgun (WGS) entry which is preliminary data.</text>
</comment>
<evidence type="ECO:0000256" key="5">
    <source>
        <dbReference type="HAMAP-Rule" id="MF_02033"/>
    </source>
</evidence>
<gene>
    <name evidence="5" type="primary">ftsA</name>
    <name evidence="8" type="ORF">CWE08_02465</name>
</gene>
<dbReference type="GO" id="GO:0032153">
    <property type="term" value="C:cell division site"/>
    <property type="evidence" value="ECO:0007669"/>
    <property type="project" value="UniProtKB-UniRule"/>
</dbReference>
<dbReference type="GO" id="GO:0043093">
    <property type="term" value="P:FtsZ-dependent cytokinesis"/>
    <property type="evidence" value="ECO:0007669"/>
    <property type="project" value="UniProtKB-UniRule"/>
</dbReference>
<accession>A0A432W2T4</accession>
<comment type="function">
    <text evidence="5 6">Cell division protein that is involved in the assembly of the Z ring. May serve as a membrane anchor for the Z ring.</text>
</comment>
<evidence type="ECO:0000256" key="2">
    <source>
        <dbReference type="ARBA" id="ARBA00022618"/>
    </source>
</evidence>
<dbReference type="InterPro" id="IPR050696">
    <property type="entry name" value="FtsA/MreB"/>
</dbReference>